<evidence type="ECO:0000313" key="3">
    <source>
        <dbReference type="EMBL" id="CAL1366745.1"/>
    </source>
</evidence>
<comment type="similarity">
    <text evidence="1">Belongs to the senescence regulator S40 family.</text>
</comment>
<dbReference type="InterPro" id="IPR007608">
    <property type="entry name" value="Senescence_reg_S40"/>
</dbReference>
<evidence type="ECO:0000313" key="4">
    <source>
        <dbReference type="Proteomes" id="UP001497516"/>
    </source>
</evidence>
<feature type="region of interest" description="Disordered" evidence="2">
    <location>
        <begin position="101"/>
        <end position="129"/>
    </location>
</feature>
<dbReference type="Proteomes" id="UP001497516">
    <property type="component" value="Chromosome 2"/>
</dbReference>
<sequence>MAASKSYLARQNYRFLPVDLPNHHHHLLSHHDSSSFELDECDIYDRHHAAVESPEFRKAGSRIGGKNRSTVAAVKFGSAASSLPVNIPDWSKILKDEYRDNQRRDPFDDDEEGEELDDDYADGGGMRVPPHEFLARQMARTRIASFSVHEGVGRTLKGRDLSRVRNAIWEKTGFQD</sequence>
<proteinExistence type="inferred from homology"/>
<feature type="compositionally biased region" description="Acidic residues" evidence="2">
    <location>
        <begin position="107"/>
        <end position="121"/>
    </location>
</feature>
<dbReference type="EMBL" id="OZ034815">
    <property type="protein sequence ID" value="CAL1366745.1"/>
    <property type="molecule type" value="Genomic_DNA"/>
</dbReference>
<name>A0AAV2D5D2_9ROSI</name>
<evidence type="ECO:0008006" key="5">
    <source>
        <dbReference type="Google" id="ProtNLM"/>
    </source>
</evidence>
<evidence type="ECO:0000256" key="1">
    <source>
        <dbReference type="ARBA" id="ARBA00034773"/>
    </source>
</evidence>
<dbReference type="AlphaFoldDB" id="A0AAV2D5D2"/>
<dbReference type="Pfam" id="PF04520">
    <property type="entry name" value="Senescence_reg"/>
    <property type="match status" value="1"/>
</dbReference>
<keyword evidence="4" id="KW-1185">Reference proteome</keyword>
<dbReference type="PANTHER" id="PTHR46525">
    <property type="entry name" value="EMB|CAB72159.1"/>
    <property type="match status" value="1"/>
</dbReference>
<dbReference type="PANTHER" id="PTHR46525:SF2">
    <property type="entry name" value="EMB|CAB72159.1"/>
    <property type="match status" value="1"/>
</dbReference>
<organism evidence="3 4">
    <name type="scientific">Linum trigynum</name>
    <dbReference type="NCBI Taxonomy" id="586398"/>
    <lineage>
        <taxon>Eukaryota</taxon>
        <taxon>Viridiplantae</taxon>
        <taxon>Streptophyta</taxon>
        <taxon>Embryophyta</taxon>
        <taxon>Tracheophyta</taxon>
        <taxon>Spermatophyta</taxon>
        <taxon>Magnoliopsida</taxon>
        <taxon>eudicotyledons</taxon>
        <taxon>Gunneridae</taxon>
        <taxon>Pentapetalae</taxon>
        <taxon>rosids</taxon>
        <taxon>fabids</taxon>
        <taxon>Malpighiales</taxon>
        <taxon>Linaceae</taxon>
        <taxon>Linum</taxon>
    </lineage>
</organism>
<evidence type="ECO:0000256" key="2">
    <source>
        <dbReference type="SAM" id="MobiDB-lite"/>
    </source>
</evidence>
<protein>
    <recommendedName>
        <fullName evidence="5">Senescence regulator</fullName>
    </recommendedName>
</protein>
<reference evidence="3 4" key="1">
    <citation type="submission" date="2024-04" db="EMBL/GenBank/DDBJ databases">
        <authorList>
            <person name="Fracassetti M."/>
        </authorList>
    </citation>
    <scope>NUCLEOTIDE SEQUENCE [LARGE SCALE GENOMIC DNA]</scope>
</reference>
<dbReference type="GO" id="GO:0010150">
    <property type="term" value="P:leaf senescence"/>
    <property type="evidence" value="ECO:0007669"/>
    <property type="project" value="UniProtKB-ARBA"/>
</dbReference>
<accession>A0AAV2D5D2</accession>
<gene>
    <name evidence="3" type="ORF">LTRI10_LOCUS10780</name>
</gene>